<comment type="caution">
    <text evidence="3">The sequence shown here is derived from an EMBL/GenBank/DDBJ whole genome shotgun (WGS) entry which is preliminary data.</text>
</comment>
<dbReference type="InterPro" id="IPR025665">
    <property type="entry name" value="Beta-barrel_OMP_2"/>
</dbReference>
<sequence>MKKLFVMAAMVLSSVGAFAQYNAGDITIQPKVGLSIADMTDLDDSKTRAGVVAGAELEYHVSPMFGLSAGLLYSMQGAKGDAEEEGVKASATIKNDYLNIPILANVYVAPGLALKAGLQPGFKVSSKVTAKAGGFSVTENLDDAFKSFDLSVPVGISYEYMNVCLDARYNIGVTKVMDGADSKNSVFQVTLGYKFAL</sequence>
<evidence type="ECO:0000256" key="1">
    <source>
        <dbReference type="SAM" id="SignalP"/>
    </source>
</evidence>
<name>A0AA92TQV9_9BACT</name>
<reference evidence="3 4" key="1">
    <citation type="submission" date="2018-08" db="EMBL/GenBank/DDBJ databases">
        <title>A genome reference for cultivated species of the human gut microbiota.</title>
        <authorList>
            <person name="Zou Y."/>
            <person name="Xue W."/>
            <person name="Luo G."/>
        </authorList>
    </citation>
    <scope>NUCLEOTIDE SEQUENCE [LARGE SCALE GENOMIC DNA]</scope>
    <source>
        <strain evidence="3 4">AF15-25</strain>
    </source>
</reference>
<gene>
    <name evidence="3" type="ORF">DWW35_11100</name>
</gene>
<dbReference type="Proteomes" id="UP000285236">
    <property type="component" value="Unassembled WGS sequence"/>
</dbReference>
<feature type="signal peptide" evidence="1">
    <location>
        <begin position="1"/>
        <end position="19"/>
    </location>
</feature>
<evidence type="ECO:0000313" key="4">
    <source>
        <dbReference type="Proteomes" id="UP000285236"/>
    </source>
</evidence>
<dbReference type="RefSeq" id="WP_118080951.1">
    <property type="nucleotide sequence ID" value="NZ_QRYP01000031.1"/>
</dbReference>
<evidence type="ECO:0000313" key="3">
    <source>
        <dbReference type="EMBL" id="RGU94755.1"/>
    </source>
</evidence>
<protein>
    <submittedName>
        <fullName evidence="3">PorT family protein</fullName>
    </submittedName>
</protein>
<feature type="chain" id="PRO_5041704653" evidence="1">
    <location>
        <begin position="20"/>
        <end position="197"/>
    </location>
</feature>
<keyword evidence="1" id="KW-0732">Signal</keyword>
<dbReference type="EMBL" id="QRYP01000031">
    <property type="protein sequence ID" value="RGU94755.1"/>
    <property type="molecule type" value="Genomic_DNA"/>
</dbReference>
<feature type="domain" description="Outer membrane protein beta-barrel" evidence="2">
    <location>
        <begin position="18"/>
        <end position="176"/>
    </location>
</feature>
<dbReference type="AlphaFoldDB" id="A0AA92TQV9"/>
<evidence type="ECO:0000259" key="2">
    <source>
        <dbReference type="Pfam" id="PF13568"/>
    </source>
</evidence>
<organism evidence="3 4">
    <name type="scientific">Segatella copri</name>
    <dbReference type="NCBI Taxonomy" id="165179"/>
    <lineage>
        <taxon>Bacteria</taxon>
        <taxon>Pseudomonadati</taxon>
        <taxon>Bacteroidota</taxon>
        <taxon>Bacteroidia</taxon>
        <taxon>Bacteroidales</taxon>
        <taxon>Prevotellaceae</taxon>
        <taxon>Segatella</taxon>
    </lineage>
</organism>
<dbReference type="Pfam" id="PF13568">
    <property type="entry name" value="OMP_b-brl_2"/>
    <property type="match status" value="1"/>
</dbReference>
<accession>A0AA92TQV9</accession>
<proteinExistence type="predicted"/>